<protein>
    <submittedName>
        <fullName evidence="1">Uncharacterized protein</fullName>
    </submittedName>
</protein>
<dbReference type="InterPro" id="IPR038947">
    <property type="entry name" value="At3g27210-like"/>
</dbReference>
<sequence>MGNCVSSVYKSSTDMKVAVQIESSTIEDKNNNYNNNTDKTGQQIAAGDGFLSQTSALGGHVASFRHLSSREDLFFDSQPWLDSDCEDYFSVNGDLTPSCGNTPVHHKSCIDATDQPEKILYIDSASNCIPEPEPSSTDVKKQLIELFQESFRGGATIETKLTIADYLPSKPTSPYESVPNSVCSNGTPGYGVSCHKKDKSAQSSPCCIPGLIRNLSFAERKKRLSPMNTYGL</sequence>
<dbReference type="EMBL" id="JANJYI010000009">
    <property type="protein sequence ID" value="KAK2636751.1"/>
    <property type="molecule type" value="Genomic_DNA"/>
</dbReference>
<organism evidence="1 2">
    <name type="scientific">Dipteronia dyeriana</name>
    <dbReference type="NCBI Taxonomy" id="168575"/>
    <lineage>
        <taxon>Eukaryota</taxon>
        <taxon>Viridiplantae</taxon>
        <taxon>Streptophyta</taxon>
        <taxon>Embryophyta</taxon>
        <taxon>Tracheophyta</taxon>
        <taxon>Spermatophyta</taxon>
        <taxon>Magnoliopsida</taxon>
        <taxon>eudicotyledons</taxon>
        <taxon>Gunneridae</taxon>
        <taxon>Pentapetalae</taxon>
        <taxon>rosids</taxon>
        <taxon>malvids</taxon>
        <taxon>Sapindales</taxon>
        <taxon>Sapindaceae</taxon>
        <taxon>Hippocastanoideae</taxon>
        <taxon>Acereae</taxon>
        <taxon>Dipteronia</taxon>
    </lineage>
</organism>
<evidence type="ECO:0000313" key="1">
    <source>
        <dbReference type="EMBL" id="KAK2636751.1"/>
    </source>
</evidence>
<comment type="caution">
    <text evidence="1">The sequence shown here is derived from an EMBL/GenBank/DDBJ whole genome shotgun (WGS) entry which is preliminary data.</text>
</comment>
<gene>
    <name evidence="1" type="ORF">Ddye_031543</name>
</gene>
<dbReference type="PANTHER" id="PTHR34280:SF15">
    <property type="entry name" value="TRANSCRIPTION FACTOR"/>
    <property type="match status" value="1"/>
</dbReference>
<evidence type="ECO:0000313" key="2">
    <source>
        <dbReference type="Proteomes" id="UP001280121"/>
    </source>
</evidence>
<dbReference type="Proteomes" id="UP001280121">
    <property type="component" value="Unassembled WGS sequence"/>
</dbReference>
<proteinExistence type="predicted"/>
<dbReference type="PANTHER" id="PTHR34280">
    <property type="entry name" value="OS01G0920100 PROTEIN"/>
    <property type="match status" value="1"/>
</dbReference>
<accession>A0AAD9WMP7</accession>
<keyword evidence="2" id="KW-1185">Reference proteome</keyword>
<name>A0AAD9WMP7_9ROSI</name>
<reference evidence="1" key="1">
    <citation type="journal article" date="2023" name="Plant J.">
        <title>Genome sequences and population genomics provide insights into the demographic history, inbreeding, and mutation load of two 'living fossil' tree species of Dipteronia.</title>
        <authorList>
            <person name="Feng Y."/>
            <person name="Comes H.P."/>
            <person name="Chen J."/>
            <person name="Zhu S."/>
            <person name="Lu R."/>
            <person name="Zhang X."/>
            <person name="Li P."/>
            <person name="Qiu J."/>
            <person name="Olsen K.M."/>
            <person name="Qiu Y."/>
        </authorList>
    </citation>
    <scope>NUCLEOTIDE SEQUENCE</scope>
    <source>
        <strain evidence="1">KIB01</strain>
    </source>
</reference>
<dbReference type="AlphaFoldDB" id="A0AAD9WMP7"/>